<keyword evidence="2" id="KW-1185">Reference proteome</keyword>
<dbReference type="Proteomes" id="UP000054549">
    <property type="component" value="Unassembled WGS sequence"/>
</dbReference>
<protein>
    <submittedName>
        <fullName evidence="1">Uncharacterized protein</fullName>
    </submittedName>
</protein>
<organism evidence="1 2">
    <name type="scientific">Amanita muscaria (strain Koide BX008)</name>
    <dbReference type="NCBI Taxonomy" id="946122"/>
    <lineage>
        <taxon>Eukaryota</taxon>
        <taxon>Fungi</taxon>
        <taxon>Dikarya</taxon>
        <taxon>Basidiomycota</taxon>
        <taxon>Agaricomycotina</taxon>
        <taxon>Agaricomycetes</taxon>
        <taxon>Agaricomycetidae</taxon>
        <taxon>Agaricales</taxon>
        <taxon>Pluteineae</taxon>
        <taxon>Amanitaceae</taxon>
        <taxon>Amanita</taxon>
    </lineage>
</organism>
<evidence type="ECO:0000313" key="2">
    <source>
        <dbReference type="Proteomes" id="UP000054549"/>
    </source>
</evidence>
<dbReference type="EMBL" id="KN818242">
    <property type="protein sequence ID" value="KIL65401.1"/>
    <property type="molecule type" value="Genomic_DNA"/>
</dbReference>
<name>A0A0C2X7W6_AMAMK</name>
<gene>
    <name evidence="1" type="ORF">M378DRAFT_527344</name>
</gene>
<dbReference type="InParanoid" id="A0A0C2X7W6"/>
<accession>A0A0C2X7W6</accession>
<proteinExistence type="predicted"/>
<evidence type="ECO:0000313" key="1">
    <source>
        <dbReference type="EMBL" id="KIL65401.1"/>
    </source>
</evidence>
<sequence length="101" mass="11723">MKRHTVDERNMTQLSTLSLGNDHLKLIVVRSLDITAWMRLRGIFKTSLACQCQILRLRHPSLSSPFLHPPSSSPLPPLFNCLNQIRLHRLLPEQQPHCERH</sequence>
<reference evidence="1 2" key="1">
    <citation type="submission" date="2014-04" db="EMBL/GenBank/DDBJ databases">
        <title>Evolutionary Origins and Diversification of the Mycorrhizal Mutualists.</title>
        <authorList>
            <consortium name="DOE Joint Genome Institute"/>
            <consortium name="Mycorrhizal Genomics Consortium"/>
            <person name="Kohler A."/>
            <person name="Kuo A."/>
            <person name="Nagy L.G."/>
            <person name="Floudas D."/>
            <person name="Copeland A."/>
            <person name="Barry K.W."/>
            <person name="Cichocki N."/>
            <person name="Veneault-Fourrey C."/>
            <person name="LaButti K."/>
            <person name="Lindquist E.A."/>
            <person name="Lipzen A."/>
            <person name="Lundell T."/>
            <person name="Morin E."/>
            <person name="Murat C."/>
            <person name="Riley R."/>
            <person name="Ohm R."/>
            <person name="Sun H."/>
            <person name="Tunlid A."/>
            <person name="Henrissat B."/>
            <person name="Grigoriev I.V."/>
            <person name="Hibbett D.S."/>
            <person name="Martin F."/>
        </authorList>
    </citation>
    <scope>NUCLEOTIDE SEQUENCE [LARGE SCALE GENOMIC DNA]</scope>
    <source>
        <strain evidence="1 2">Koide BX008</strain>
    </source>
</reference>
<dbReference type="AlphaFoldDB" id="A0A0C2X7W6"/>
<dbReference type="HOGENOM" id="CLU_2290967_0_0_1"/>